<evidence type="ECO:0000256" key="19">
    <source>
        <dbReference type="ARBA" id="ARBA00023026"/>
    </source>
</evidence>
<evidence type="ECO:0000256" key="9">
    <source>
        <dbReference type="ARBA" id="ARBA00022692"/>
    </source>
</evidence>
<dbReference type="InterPro" id="IPR050980">
    <property type="entry name" value="2C_sensor_his_kinase"/>
</dbReference>
<comment type="cofactor">
    <cofactor evidence="3">
        <name>Mg(2+)</name>
        <dbReference type="ChEBI" id="CHEBI:18420"/>
    </cofactor>
</comment>
<evidence type="ECO:0000256" key="14">
    <source>
        <dbReference type="ARBA" id="ARBA00022842"/>
    </source>
</evidence>
<keyword evidence="7" id="KW-0597">Phosphoprotein</keyword>
<dbReference type="GO" id="GO:0000155">
    <property type="term" value="F:phosphorelay sensor kinase activity"/>
    <property type="evidence" value="ECO:0007669"/>
    <property type="project" value="InterPro"/>
</dbReference>
<keyword evidence="16 23" id="KW-1133">Transmembrane helix</keyword>
<proteinExistence type="predicted"/>
<evidence type="ECO:0000256" key="23">
    <source>
        <dbReference type="SAM" id="Phobius"/>
    </source>
</evidence>
<dbReference type="CDD" id="cd00082">
    <property type="entry name" value="HisKA"/>
    <property type="match status" value="1"/>
</dbReference>
<keyword evidence="18" id="KW-0346">Stress response</keyword>
<evidence type="ECO:0000256" key="2">
    <source>
        <dbReference type="ARBA" id="ARBA00001936"/>
    </source>
</evidence>
<keyword evidence="15" id="KW-0904">Protein phosphatase</keyword>
<dbReference type="InterPro" id="IPR006311">
    <property type="entry name" value="TAT_signal"/>
</dbReference>
<evidence type="ECO:0000256" key="12">
    <source>
        <dbReference type="ARBA" id="ARBA00022801"/>
    </source>
</evidence>
<evidence type="ECO:0000259" key="24">
    <source>
        <dbReference type="PROSITE" id="PS50109"/>
    </source>
</evidence>
<dbReference type="GO" id="GO:0005524">
    <property type="term" value="F:ATP binding"/>
    <property type="evidence" value="ECO:0007669"/>
    <property type="project" value="UniProtKB-KW"/>
</dbReference>
<dbReference type="SMART" id="SM00388">
    <property type="entry name" value="HisKA"/>
    <property type="match status" value="1"/>
</dbReference>
<dbReference type="SUPFAM" id="SSF47384">
    <property type="entry name" value="Homodimeric domain of signal transducing histidine kinase"/>
    <property type="match status" value="1"/>
</dbReference>
<dbReference type="PANTHER" id="PTHR44936">
    <property type="entry name" value="SENSOR PROTEIN CREC"/>
    <property type="match status" value="1"/>
</dbReference>
<keyword evidence="23" id="KW-0472">Membrane</keyword>
<keyword evidence="14" id="KW-0460">Magnesium</keyword>
<feature type="domain" description="HAMP" evidence="25">
    <location>
        <begin position="178"/>
        <end position="230"/>
    </location>
</feature>
<keyword evidence="12" id="KW-0378">Hydrolase</keyword>
<keyword evidence="11 26" id="KW-0418">Kinase</keyword>
<evidence type="ECO:0000256" key="8">
    <source>
        <dbReference type="ARBA" id="ARBA00022679"/>
    </source>
</evidence>
<dbReference type="PROSITE" id="PS50109">
    <property type="entry name" value="HIS_KIN"/>
    <property type="match status" value="1"/>
</dbReference>
<dbReference type="RefSeq" id="WP_270037680.1">
    <property type="nucleotide sequence ID" value="NZ_JAPDOD010000001.1"/>
</dbReference>
<evidence type="ECO:0000256" key="15">
    <source>
        <dbReference type="ARBA" id="ARBA00022912"/>
    </source>
</evidence>
<dbReference type="InterPro" id="IPR003594">
    <property type="entry name" value="HATPase_dom"/>
</dbReference>
<keyword evidence="8" id="KW-0808">Transferase</keyword>
<dbReference type="InterPro" id="IPR004358">
    <property type="entry name" value="Sig_transdc_His_kin-like_C"/>
</dbReference>
<evidence type="ECO:0000256" key="5">
    <source>
        <dbReference type="ARBA" id="ARBA00012438"/>
    </source>
</evidence>
<evidence type="ECO:0000259" key="25">
    <source>
        <dbReference type="PROSITE" id="PS50885"/>
    </source>
</evidence>
<dbReference type="CDD" id="cd00075">
    <property type="entry name" value="HATPase"/>
    <property type="match status" value="1"/>
</dbReference>
<evidence type="ECO:0000256" key="4">
    <source>
        <dbReference type="ARBA" id="ARBA00004651"/>
    </source>
</evidence>
<keyword evidence="9 23" id="KW-0812">Transmembrane</keyword>
<keyword evidence="6" id="KW-1003">Cell membrane</keyword>
<reference evidence="26" key="1">
    <citation type="submission" date="2022-10" db="EMBL/GenBank/DDBJ databases">
        <title>The WGS of Solirubrobacter ginsenosidimutans DSM 21036.</title>
        <authorList>
            <person name="Jiang Z."/>
        </authorList>
    </citation>
    <scope>NUCLEOTIDE SEQUENCE</scope>
    <source>
        <strain evidence="26">DSM 21036</strain>
    </source>
</reference>
<dbReference type="GO" id="GO:0004721">
    <property type="term" value="F:phosphoprotein phosphatase activity"/>
    <property type="evidence" value="ECO:0007669"/>
    <property type="project" value="UniProtKB-KW"/>
</dbReference>
<feature type="domain" description="Histidine kinase" evidence="24">
    <location>
        <begin position="245"/>
        <end position="444"/>
    </location>
</feature>
<dbReference type="Gene3D" id="6.10.340.10">
    <property type="match status" value="1"/>
</dbReference>
<comment type="catalytic activity">
    <reaction evidence="1">
        <text>ATP + protein L-histidine = ADP + protein N-phospho-L-histidine.</text>
        <dbReference type="EC" id="2.7.13.3"/>
    </reaction>
</comment>
<dbReference type="GO" id="GO:0005886">
    <property type="term" value="C:plasma membrane"/>
    <property type="evidence" value="ECO:0007669"/>
    <property type="project" value="UniProtKB-SubCell"/>
</dbReference>
<evidence type="ECO:0000256" key="20">
    <source>
        <dbReference type="ARBA" id="ARBA00023211"/>
    </source>
</evidence>
<gene>
    <name evidence="26" type="ORF">OM076_02020</name>
</gene>
<evidence type="ECO:0000256" key="3">
    <source>
        <dbReference type="ARBA" id="ARBA00001946"/>
    </source>
</evidence>
<comment type="subcellular location">
    <subcellularLocation>
        <location evidence="4">Cell membrane</location>
        <topology evidence="4">Multi-pass membrane protein</topology>
    </subcellularLocation>
</comment>
<dbReference type="SUPFAM" id="SSF158472">
    <property type="entry name" value="HAMP domain-like"/>
    <property type="match status" value="1"/>
</dbReference>
<evidence type="ECO:0000256" key="17">
    <source>
        <dbReference type="ARBA" id="ARBA00023012"/>
    </source>
</evidence>
<evidence type="ECO:0000256" key="10">
    <source>
        <dbReference type="ARBA" id="ARBA00022741"/>
    </source>
</evidence>
<dbReference type="PROSITE" id="PS51318">
    <property type="entry name" value="TAT"/>
    <property type="match status" value="1"/>
</dbReference>
<dbReference type="InterPro" id="IPR036097">
    <property type="entry name" value="HisK_dim/P_sf"/>
</dbReference>
<feature type="transmembrane region" description="Helical" evidence="23">
    <location>
        <begin position="154"/>
        <end position="176"/>
    </location>
</feature>
<dbReference type="PANTHER" id="PTHR44936:SF9">
    <property type="entry name" value="SENSOR PROTEIN CREC"/>
    <property type="match status" value="1"/>
</dbReference>
<dbReference type="Gene3D" id="3.30.565.10">
    <property type="entry name" value="Histidine kinase-like ATPase, C-terminal domain"/>
    <property type="match status" value="1"/>
</dbReference>
<dbReference type="InterPro" id="IPR003661">
    <property type="entry name" value="HisK_dim/P_dom"/>
</dbReference>
<comment type="cofactor">
    <cofactor evidence="2">
        <name>Mn(2+)</name>
        <dbReference type="ChEBI" id="CHEBI:29035"/>
    </cofactor>
</comment>
<evidence type="ECO:0000256" key="1">
    <source>
        <dbReference type="ARBA" id="ARBA00000085"/>
    </source>
</evidence>
<name>A0A9X3MMQ4_9ACTN</name>
<evidence type="ECO:0000256" key="22">
    <source>
        <dbReference type="ARBA" id="ARBA00041776"/>
    </source>
</evidence>
<keyword evidence="19" id="KW-0843">Virulence</keyword>
<evidence type="ECO:0000256" key="7">
    <source>
        <dbReference type="ARBA" id="ARBA00022553"/>
    </source>
</evidence>
<dbReference type="SUPFAM" id="SSF55874">
    <property type="entry name" value="ATPase domain of HSP90 chaperone/DNA topoisomerase II/histidine kinase"/>
    <property type="match status" value="1"/>
</dbReference>
<dbReference type="Gene3D" id="1.10.287.130">
    <property type="match status" value="1"/>
</dbReference>
<dbReference type="PRINTS" id="PR00344">
    <property type="entry name" value="BCTRLSENSOR"/>
</dbReference>
<keyword evidence="13" id="KW-0067">ATP-binding</keyword>
<evidence type="ECO:0000256" key="16">
    <source>
        <dbReference type="ARBA" id="ARBA00022989"/>
    </source>
</evidence>
<dbReference type="EMBL" id="JAPDOD010000001">
    <property type="protein sequence ID" value="MDA0159027.1"/>
    <property type="molecule type" value="Genomic_DNA"/>
</dbReference>
<evidence type="ECO:0000313" key="27">
    <source>
        <dbReference type="Proteomes" id="UP001149140"/>
    </source>
</evidence>
<dbReference type="PROSITE" id="PS50885">
    <property type="entry name" value="HAMP"/>
    <property type="match status" value="1"/>
</dbReference>
<dbReference type="Pfam" id="PF00512">
    <property type="entry name" value="HisKA"/>
    <property type="match status" value="1"/>
</dbReference>
<dbReference type="Proteomes" id="UP001149140">
    <property type="component" value="Unassembled WGS sequence"/>
</dbReference>
<comment type="caution">
    <text evidence="26">The sequence shown here is derived from an EMBL/GenBank/DDBJ whole genome shotgun (WGS) entry which is preliminary data.</text>
</comment>
<accession>A0A9X3MMQ4</accession>
<dbReference type="EC" id="2.7.13.3" evidence="5"/>
<evidence type="ECO:0000256" key="6">
    <source>
        <dbReference type="ARBA" id="ARBA00022475"/>
    </source>
</evidence>
<evidence type="ECO:0000256" key="13">
    <source>
        <dbReference type="ARBA" id="ARBA00022840"/>
    </source>
</evidence>
<dbReference type="SMART" id="SM00304">
    <property type="entry name" value="HAMP"/>
    <property type="match status" value="1"/>
</dbReference>
<dbReference type="Pfam" id="PF00672">
    <property type="entry name" value="HAMP"/>
    <property type="match status" value="1"/>
</dbReference>
<evidence type="ECO:0000313" key="26">
    <source>
        <dbReference type="EMBL" id="MDA0159027.1"/>
    </source>
</evidence>
<evidence type="ECO:0000256" key="18">
    <source>
        <dbReference type="ARBA" id="ARBA00023016"/>
    </source>
</evidence>
<organism evidence="26 27">
    <name type="scientific">Solirubrobacter ginsenosidimutans</name>
    <dbReference type="NCBI Taxonomy" id="490573"/>
    <lineage>
        <taxon>Bacteria</taxon>
        <taxon>Bacillati</taxon>
        <taxon>Actinomycetota</taxon>
        <taxon>Thermoleophilia</taxon>
        <taxon>Solirubrobacterales</taxon>
        <taxon>Solirubrobacteraceae</taxon>
        <taxon>Solirubrobacter</taxon>
    </lineage>
</organism>
<dbReference type="SMART" id="SM00387">
    <property type="entry name" value="HATPase_c"/>
    <property type="match status" value="1"/>
</dbReference>
<evidence type="ECO:0000256" key="21">
    <source>
        <dbReference type="ARBA" id="ARBA00040454"/>
    </source>
</evidence>
<dbReference type="InterPro" id="IPR036890">
    <property type="entry name" value="HATPase_C_sf"/>
</dbReference>
<protein>
    <recommendedName>
        <fullName evidence="21">Signal transduction histidine-protein kinase/phosphatase MprB</fullName>
        <ecNumber evidence="5">2.7.13.3</ecNumber>
    </recommendedName>
    <alternativeName>
        <fullName evidence="22">Mycobacterial persistence regulator B</fullName>
    </alternativeName>
</protein>
<dbReference type="Pfam" id="PF02518">
    <property type="entry name" value="HATPase_c"/>
    <property type="match status" value="1"/>
</dbReference>
<keyword evidence="27" id="KW-1185">Reference proteome</keyword>
<evidence type="ECO:0000256" key="11">
    <source>
        <dbReference type="ARBA" id="ARBA00022777"/>
    </source>
</evidence>
<dbReference type="AlphaFoldDB" id="A0A9X3MMQ4"/>
<dbReference type="InterPro" id="IPR005467">
    <property type="entry name" value="His_kinase_dom"/>
</dbReference>
<keyword evidence="10" id="KW-0547">Nucleotide-binding</keyword>
<keyword evidence="17" id="KW-0902">Two-component regulatory system</keyword>
<keyword evidence="20" id="KW-0464">Manganese</keyword>
<dbReference type="InterPro" id="IPR003660">
    <property type="entry name" value="HAMP_dom"/>
</dbReference>
<sequence length="454" mass="47594">MTRSLSLRTWLALGLLLALAAPLAAGLGAWFAAGAWQAGREKTHTAAAVRVLESGSFDTEAGRSAVLAQLTDLGVEADVVPIDKRADQPLAGEKIKQVYESSKAFALTTPGLQATVKSPDGKQRLGNEFRTVDVSLGYAQGMLFVPRESATARWAIALGAAVVGLIAALVLAVGLLRRWVLRPLARLAADADRIAGGELAVEPVATRAREVAQVADAMGGMAAALGTALGASTAAERDRRFLVTAIAHDLRTPLFTLRGSLEAIERGIGDGDALARAQAKAAHLDRLVGDLFSYSRAEYARDDHTHEPGDLAEIARRAADTVDAGAIELDVVTNGPVPIHGDPVALQRVFTNLLDNALRHARTRVQLTVSGRRVEVVDDGPGFAPADLPHVFEPLFRGDRSRTTAGAGLGLAIARRLVRAHGGEVEAVNDATGARLTVELPATDARTPAAAPTP</sequence>